<dbReference type="EMBL" id="QXEC01000003">
    <property type="protein sequence ID" value="RIV40210.1"/>
    <property type="molecule type" value="Genomic_DNA"/>
</dbReference>
<feature type="compositionally biased region" description="Basic residues" evidence="1">
    <location>
        <begin position="234"/>
        <end position="244"/>
    </location>
</feature>
<dbReference type="Proteomes" id="UP000283832">
    <property type="component" value="Unassembled WGS sequence"/>
</dbReference>
<evidence type="ECO:0000313" key="2">
    <source>
        <dbReference type="EMBL" id="RIV40210.1"/>
    </source>
</evidence>
<organism evidence="2 3">
    <name type="scientific">Micromonospora radicis</name>
    <dbReference type="NCBI Taxonomy" id="1894971"/>
    <lineage>
        <taxon>Bacteria</taxon>
        <taxon>Bacillati</taxon>
        <taxon>Actinomycetota</taxon>
        <taxon>Actinomycetes</taxon>
        <taxon>Micromonosporales</taxon>
        <taxon>Micromonosporaceae</taxon>
        <taxon>Micromonospora</taxon>
    </lineage>
</organism>
<evidence type="ECO:0000256" key="1">
    <source>
        <dbReference type="SAM" id="MobiDB-lite"/>
    </source>
</evidence>
<protein>
    <submittedName>
        <fullName evidence="2">Uncharacterized protein</fullName>
    </submittedName>
</protein>
<reference evidence="2 3" key="1">
    <citation type="submission" date="2018-08" db="EMBL/GenBank/DDBJ databases">
        <title>Jishengella sp. nov., isolated from a root of Azadirachta indica A. Juss. var. siamensis Valenton.</title>
        <authorList>
            <person name="Kuncharoen N."/>
            <person name="Tanasupawat S."/>
            <person name="Kudo T."/>
            <person name="Ohkuma M."/>
        </authorList>
    </citation>
    <scope>NUCLEOTIDE SEQUENCE [LARGE SCALE GENOMIC DNA]</scope>
    <source>
        <strain evidence="2 3">AZ1-13</strain>
    </source>
</reference>
<feature type="region of interest" description="Disordered" evidence="1">
    <location>
        <begin position="195"/>
        <end position="244"/>
    </location>
</feature>
<dbReference type="AlphaFoldDB" id="A0A418MYD6"/>
<sequence>MVAEATDGSLLARFGEKAYYWLGTAGPVTSLVGAGLQGAFPSLETAGQYVQGAGGVMTAVSGVYSTYEKAKSAKEKEIDVETGLQQSVSQLKRGTSKPGVEIVADLVSAAGGFVTAVSALAGGRTDIAFAGTLVSGVVEAVKAFNDKRGDPYESSKNFLVEHRAEITKQENWTDLPPKVQVTLTDYYSKVDRKAAAKEVSQHKSTGRSNSVNYRPGGYGYQQNPTAGPSEPIRRNSHGGRRRGK</sequence>
<gene>
    <name evidence="2" type="ORF">D2L64_04945</name>
</gene>
<accession>A0A418MYD6</accession>
<name>A0A418MYD6_9ACTN</name>
<evidence type="ECO:0000313" key="3">
    <source>
        <dbReference type="Proteomes" id="UP000283832"/>
    </source>
</evidence>
<proteinExistence type="predicted"/>
<comment type="caution">
    <text evidence="2">The sequence shown here is derived from an EMBL/GenBank/DDBJ whole genome shotgun (WGS) entry which is preliminary data.</text>
</comment>
<feature type="compositionally biased region" description="Polar residues" evidence="1">
    <location>
        <begin position="202"/>
        <end position="212"/>
    </location>
</feature>
<keyword evidence="3" id="KW-1185">Reference proteome</keyword>